<comment type="function">
    <text evidence="4">Catalyzes ATP-dependent phosphorylation of adenosylcobinamide and addition of GMP to adenosylcobinamide phosphate.</text>
</comment>
<dbReference type="GO" id="GO:0043752">
    <property type="term" value="F:adenosylcobinamide kinase activity"/>
    <property type="evidence" value="ECO:0007669"/>
    <property type="project" value="UniProtKB-EC"/>
</dbReference>
<evidence type="ECO:0000256" key="15">
    <source>
        <dbReference type="ARBA" id="ARBA00023134"/>
    </source>
</evidence>
<comment type="catalytic activity">
    <reaction evidence="3">
        <text>adenosylcob(III)inamide + GTP = adenosylcob(III)inamide phosphate + GDP + H(+)</text>
        <dbReference type="Rhea" id="RHEA:15765"/>
        <dbReference type="ChEBI" id="CHEBI:2480"/>
        <dbReference type="ChEBI" id="CHEBI:15378"/>
        <dbReference type="ChEBI" id="CHEBI:37565"/>
        <dbReference type="ChEBI" id="CHEBI:58189"/>
        <dbReference type="ChEBI" id="CHEBI:58502"/>
        <dbReference type="EC" id="2.7.1.156"/>
    </reaction>
</comment>
<dbReference type="PIRSF" id="PIRSF006135">
    <property type="entry name" value="CobU"/>
    <property type="match status" value="1"/>
</dbReference>
<dbReference type="EC" id="2.7.7.62" evidence="9"/>
<organism evidence="20">
    <name type="scientific">Caldilineaceae bacterium SB0675_bin_29</name>
    <dbReference type="NCBI Taxonomy" id="2605266"/>
    <lineage>
        <taxon>Bacteria</taxon>
        <taxon>Bacillati</taxon>
        <taxon>Chloroflexota</taxon>
        <taxon>Caldilineae</taxon>
        <taxon>Caldilineales</taxon>
        <taxon>Caldilineaceae</taxon>
    </lineage>
</organism>
<keyword evidence="14" id="KW-0067">ATP-binding</keyword>
<accession>A0A6B1FZ81</accession>
<dbReference type="InterPro" id="IPR003203">
    <property type="entry name" value="CobU/CobP"/>
</dbReference>
<dbReference type="CDD" id="cd00544">
    <property type="entry name" value="CobU"/>
    <property type="match status" value="1"/>
</dbReference>
<dbReference type="NCBIfam" id="NF004469">
    <property type="entry name" value="PRK05800.1"/>
    <property type="match status" value="1"/>
</dbReference>
<dbReference type="EC" id="2.7.1.156" evidence="8"/>
<evidence type="ECO:0000256" key="16">
    <source>
        <dbReference type="ARBA" id="ARBA00029570"/>
    </source>
</evidence>
<comment type="similarity">
    <text evidence="7">Belongs to the CobU/CobP family.</text>
</comment>
<sequence>MGQMILILGGARSGKSAEAVRKARQIQDGPVLFVATAEPGDNEMRLRIEKHRAERPVHWHTLEAPRNVGKAIGRQPQKYSTIIVDCITLLVSNLLVDKPDPYAEAVRESVDHEIEEIVSAATGMPSTSRMIVVSNEVGSGMAPLTPLGRAFRDLVGQANQTLAAASDRAVLMVAGLPLVLKGEKSQRPIFTSSASEVYATAVRDE</sequence>
<dbReference type="GO" id="GO:0009236">
    <property type="term" value="P:cobalamin biosynthetic process"/>
    <property type="evidence" value="ECO:0007669"/>
    <property type="project" value="UniProtKB-UniPathway"/>
</dbReference>
<dbReference type="UniPathway" id="UPA00148">
    <property type="reaction ID" value="UER00236"/>
</dbReference>
<keyword evidence="20" id="KW-0548">Nucleotidyltransferase</keyword>
<keyword evidence="10" id="KW-0169">Cobalamin biosynthesis</keyword>
<feature type="binding site" evidence="19">
    <location>
        <position position="63"/>
    </location>
    <ligand>
        <name>GTP</name>
        <dbReference type="ChEBI" id="CHEBI:37565"/>
    </ligand>
</feature>
<keyword evidence="13 20" id="KW-0418">Kinase</keyword>
<feature type="binding site" evidence="19">
    <location>
        <position position="85"/>
    </location>
    <ligand>
        <name>GTP</name>
        <dbReference type="ChEBI" id="CHEBI:37565"/>
    </ligand>
</feature>
<evidence type="ECO:0000256" key="12">
    <source>
        <dbReference type="ARBA" id="ARBA00022741"/>
    </source>
</evidence>
<feature type="binding site" evidence="19">
    <location>
        <begin position="9"/>
        <end position="16"/>
    </location>
    <ligand>
        <name>GTP</name>
        <dbReference type="ChEBI" id="CHEBI:37565"/>
    </ligand>
</feature>
<evidence type="ECO:0000256" key="3">
    <source>
        <dbReference type="ARBA" id="ARBA00001522"/>
    </source>
</evidence>
<dbReference type="GO" id="GO:0005525">
    <property type="term" value="F:GTP binding"/>
    <property type="evidence" value="ECO:0007669"/>
    <property type="project" value="UniProtKB-KW"/>
</dbReference>
<reference evidence="20" key="1">
    <citation type="submission" date="2019-09" db="EMBL/GenBank/DDBJ databases">
        <title>Characterisation of the sponge microbiome using genome-centric metagenomics.</title>
        <authorList>
            <person name="Engelberts J.P."/>
            <person name="Robbins S.J."/>
            <person name="De Goeij J.M."/>
            <person name="Aranda M."/>
            <person name="Bell S.C."/>
            <person name="Webster N.S."/>
        </authorList>
    </citation>
    <scope>NUCLEOTIDE SEQUENCE</scope>
    <source>
        <strain evidence="20">SB0675_bin_29</strain>
    </source>
</reference>
<dbReference type="PANTHER" id="PTHR34848:SF1">
    <property type="entry name" value="BIFUNCTIONAL ADENOSYLCOBALAMIN BIOSYNTHESIS PROTEIN COBU"/>
    <property type="match status" value="1"/>
</dbReference>
<feature type="binding site" evidence="19">
    <location>
        <begin position="35"/>
        <end position="37"/>
    </location>
    <ligand>
        <name>GTP</name>
        <dbReference type="ChEBI" id="CHEBI:37565"/>
    </ligand>
</feature>
<dbReference type="GO" id="GO:0005524">
    <property type="term" value="F:ATP binding"/>
    <property type="evidence" value="ECO:0007669"/>
    <property type="project" value="UniProtKB-KW"/>
</dbReference>
<comment type="pathway">
    <text evidence="6">Cofactor biosynthesis; adenosylcobalamin biosynthesis; adenosylcobalamin from cob(II)yrinate a,c-diamide: step 5/7.</text>
</comment>
<evidence type="ECO:0000256" key="2">
    <source>
        <dbReference type="ARBA" id="ARBA00000711"/>
    </source>
</evidence>
<gene>
    <name evidence="20" type="primary">cobU</name>
    <name evidence="20" type="ORF">F4148_06125</name>
</gene>
<evidence type="ECO:0000256" key="10">
    <source>
        <dbReference type="ARBA" id="ARBA00022573"/>
    </source>
</evidence>
<dbReference type="SUPFAM" id="SSF52540">
    <property type="entry name" value="P-loop containing nucleoside triphosphate hydrolases"/>
    <property type="match status" value="1"/>
</dbReference>
<keyword evidence="15 19" id="KW-0342">GTP-binding</keyword>
<evidence type="ECO:0000256" key="9">
    <source>
        <dbReference type="ARBA" id="ARBA00012523"/>
    </source>
</evidence>
<dbReference type="Pfam" id="PF02283">
    <property type="entry name" value="CobU"/>
    <property type="match status" value="1"/>
</dbReference>
<evidence type="ECO:0000256" key="1">
    <source>
        <dbReference type="ARBA" id="ARBA00000312"/>
    </source>
</evidence>
<evidence type="ECO:0000256" key="18">
    <source>
        <dbReference type="PIRSR" id="PIRSR006135-1"/>
    </source>
</evidence>
<evidence type="ECO:0000256" key="8">
    <source>
        <dbReference type="ARBA" id="ARBA00012016"/>
    </source>
</evidence>
<proteinExistence type="inferred from homology"/>
<evidence type="ECO:0000256" key="14">
    <source>
        <dbReference type="ARBA" id="ARBA00022840"/>
    </source>
</evidence>
<evidence type="ECO:0000256" key="5">
    <source>
        <dbReference type="ARBA" id="ARBA00004692"/>
    </source>
</evidence>
<dbReference type="PANTHER" id="PTHR34848">
    <property type="match status" value="1"/>
</dbReference>
<dbReference type="AlphaFoldDB" id="A0A6B1FZ81"/>
<comment type="caution">
    <text evidence="20">The sequence shown here is derived from an EMBL/GenBank/DDBJ whole genome shotgun (WGS) entry which is preliminary data.</text>
</comment>
<evidence type="ECO:0000256" key="6">
    <source>
        <dbReference type="ARBA" id="ARBA00005159"/>
    </source>
</evidence>
<protein>
    <recommendedName>
        <fullName evidence="16">Adenosylcobinamide kinase</fullName>
        <ecNumber evidence="8">2.7.1.156</ecNumber>
        <ecNumber evidence="9">2.7.7.62</ecNumber>
    </recommendedName>
    <alternativeName>
        <fullName evidence="17">Adenosylcobinamide-phosphate guanylyltransferase</fullName>
    </alternativeName>
</protein>
<name>A0A6B1FZ81_9CHLR</name>
<evidence type="ECO:0000256" key="7">
    <source>
        <dbReference type="ARBA" id="ARBA00007490"/>
    </source>
</evidence>
<comment type="pathway">
    <text evidence="5">Cofactor biosynthesis; adenosylcobalamin biosynthesis; adenosylcobalamin from cob(II)yrinate a,c-diamide: step 6/7.</text>
</comment>
<keyword evidence="11 20" id="KW-0808">Transferase</keyword>
<feature type="active site" description="GMP-histidine intermediate" evidence="18">
    <location>
        <position position="51"/>
    </location>
</feature>
<comment type="catalytic activity">
    <reaction evidence="2">
        <text>adenosylcob(III)inamide phosphate + GTP + H(+) = adenosylcob(III)inamide-GDP + diphosphate</text>
        <dbReference type="Rhea" id="RHEA:22712"/>
        <dbReference type="ChEBI" id="CHEBI:15378"/>
        <dbReference type="ChEBI" id="CHEBI:33019"/>
        <dbReference type="ChEBI" id="CHEBI:37565"/>
        <dbReference type="ChEBI" id="CHEBI:58502"/>
        <dbReference type="ChEBI" id="CHEBI:60487"/>
        <dbReference type="EC" id="2.7.7.62"/>
    </reaction>
</comment>
<evidence type="ECO:0000313" key="20">
    <source>
        <dbReference type="EMBL" id="MYH61338.1"/>
    </source>
</evidence>
<feature type="binding site" evidence="19">
    <location>
        <begin position="52"/>
        <end position="55"/>
    </location>
    <ligand>
        <name>GTP</name>
        <dbReference type="ChEBI" id="CHEBI:37565"/>
    </ligand>
</feature>
<evidence type="ECO:0000256" key="17">
    <source>
        <dbReference type="ARBA" id="ARBA00030571"/>
    </source>
</evidence>
<dbReference type="GO" id="GO:0008820">
    <property type="term" value="F:cobinamide phosphate guanylyltransferase activity"/>
    <property type="evidence" value="ECO:0007669"/>
    <property type="project" value="UniProtKB-EC"/>
</dbReference>
<dbReference type="Gene3D" id="3.40.50.300">
    <property type="entry name" value="P-loop containing nucleotide triphosphate hydrolases"/>
    <property type="match status" value="1"/>
</dbReference>
<evidence type="ECO:0000256" key="4">
    <source>
        <dbReference type="ARBA" id="ARBA00003889"/>
    </source>
</evidence>
<evidence type="ECO:0000256" key="13">
    <source>
        <dbReference type="ARBA" id="ARBA00022777"/>
    </source>
</evidence>
<evidence type="ECO:0000256" key="11">
    <source>
        <dbReference type="ARBA" id="ARBA00022679"/>
    </source>
</evidence>
<comment type="catalytic activity">
    <reaction evidence="1">
        <text>adenosylcob(III)inamide + ATP = adenosylcob(III)inamide phosphate + ADP + H(+)</text>
        <dbReference type="Rhea" id="RHEA:15769"/>
        <dbReference type="ChEBI" id="CHEBI:2480"/>
        <dbReference type="ChEBI" id="CHEBI:15378"/>
        <dbReference type="ChEBI" id="CHEBI:30616"/>
        <dbReference type="ChEBI" id="CHEBI:58502"/>
        <dbReference type="ChEBI" id="CHEBI:456216"/>
        <dbReference type="EC" id="2.7.1.156"/>
    </reaction>
</comment>
<dbReference type="EMBL" id="VYDA01000229">
    <property type="protein sequence ID" value="MYH61338.1"/>
    <property type="molecule type" value="Genomic_DNA"/>
</dbReference>
<evidence type="ECO:0000256" key="19">
    <source>
        <dbReference type="PIRSR" id="PIRSR006135-2"/>
    </source>
</evidence>
<dbReference type="InterPro" id="IPR027417">
    <property type="entry name" value="P-loop_NTPase"/>
</dbReference>
<keyword evidence="12 19" id="KW-0547">Nucleotide-binding</keyword>